<feature type="binding site" evidence="6">
    <location>
        <position position="103"/>
    </location>
    <ligand>
        <name>FAD</name>
        <dbReference type="ChEBI" id="CHEBI:57692"/>
        <note>ligand shared between neighboring subunits</note>
    </ligand>
</feature>
<comment type="caution">
    <text evidence="7">The sequence shown here is derived from an EMBL/GenBank/DDBJ whole genome shotgun (WGS) entry which is preliminary data.</text>
</comment>
<dbReference type="RefSeq" id="WP_010265450.1">
    <property type="nucleotide sequence ID" value="NZ_CP066067.1"/>
</dbReference>
<dbReference type="NCBIfam" id="TIGR02170">
    <property type="entry name" value="thyX"/>
    <property type="match status" value="1"/>
</dbReference>
<dbReference type="Pfam" id="PF02511">
    <property type="entry name" value="Thy1"/>
    <property type="match status" value="1"/>
</dbReference>
<name>A0A3R8QJ42_9CORY</name>
<dbReference type="GeneID" id="60807562"/>
<evidence type="ECO:0000256" key="1">
    <source>
        <dbReference type="ARBA" id="ARBA00022603"/>
    </source>
</evidence>
<feature type="binding site" evidence="6">
    <location>
        <begin position="196"/>
        <end position="198"/>
    </location>
    <ligand>
        <name>FAD</name>
        <dbReference type="ChEBI" id="CHEBI:57692"/>
        <note>ligand shared between neighboring subunits</note>
    </ligand>
</feature>
<dbReference type="Proteomes" id="UP000278422">
    <property type="component" value="Unassembled WGS sequence"/>
</dbReference>
<comment type="catalytic activity">
    <reaction evidence="6">
        <text>dUMP + (6R)-5,10-methylene-5,6,7,8-tetrahydrofolate + NADPH + H(+) = dTMP + (6S)-5,6,7,8-tetrahydrofolate + NADP(+)</text>
        <dbReference type="Rhea" id="RHEA:29043"/>
        <dbReference type="ChEBI" id="CHEBI:15378"/>
        <dbReference type="ChEBI" id="CHEBI:15636"/>
        <dbReference type="ChEBI" id="CHEBI:57453"/>
        <dbReference type="ChEBI" id="CHEBI:57783"/>
        <dbReference type="ChEBI" id="CHEBI:58349"/>
        <dbReference type="ChEBI" id="CHEBI:63528"/>
        <dbReference type="ChEBI" id="CHEBI:246422"/>
        <dbReference type="EC" id="2.1.1.148"/>
    </reaction>
</comment>
<protein>
    <recommendedName>
        <fullName evidence="6">Flavin-dependent thymidylate synthase</fullName>
        <shortName evidence="6">FDTS</shortName>
        <ecNumber evidence="6">2.1.1.148</ecNumber>
    </recommendedName>
    <alternativeName>
        <fullName evidence="6">FAD-dependent thymidylate synthase</fullName>
    </alternativeName>
    <alternativeName>
        <fullName evidence="6">Thymidylate synthase ThyX</fullName>
        <shortName evidence="6">TS</shortName>
        <shortName evidence="6">TSase</shortName>
    </alternativeName>
</protein>
<keyword evidence="4 6" id="KW-0274">FAD</keyword>
<evidence type="ECO:0000313" key="7">
    <source>
        <dbReference type="EMBL" id="RRQ05496.1"/>
    </source>
</evidence>
<dbReference type="GO" id="GO:0050660">
    <property type="term" value="F:flavin adenine dinucleotide binding"/>
    <property type="evidence" value="ECO:0007669"/>
    <property type="project" value="UniProtKB-UniRule"/>
</dbReference>
<evidence type="ECO:0000256" key="6">
    <source>
        <dbReference type="HAMAP-Rule" id="MF_01408"/>
    </source>
</evidence>
<feature type="binding site" description="in other chain" evidence="6">
    <location>
        <begin position="103"/>
        <end position="107"/>
    </location>
    <ligand>
        <name>dUMP</name>
        <dbReference type="ChEBI" id="CHEBI:246422"/>
        <note>ligand shared between dimeric partners</note>
    </ligand>
</feature>
<dbReference type="InterPro" id="IPR003669">
    <property type="entry name" value="Thymidylate_synthase_ThyX"/>
</dbReference>
<evidence type="ECO:0000256" key="5">
    <source>
        <dbReference type="ARBA" id="ARBA00022857"/>
    </source>
</evidence>
<dbReference type="Gene3D" id="3.30.70.3180">
    <property type="match status" value="2"/>
</dbReference>
<comment type="cofactor">
    <cofactor evidence="6">
        <name>FAD</name>
        <dbReference type="ChEBI" id="CHEBI:57692"/>
    </cofactor>
    <text evidence="6">Binds 4 FAD per tetramer. Each FAD binding site is formed by three monomers.</text>
</comment>
<proteinExistence type="inferred from homology"/>
<dbReference type="GO" id="GO:0050797">
    <property type="term" value="F:thymidylate synthase (FAD) activity"/>
    <property type="evidence" value="ECO:0007669"/>
    <property type="project" value="UniProtKB-UniRule"/>
</dbReference>
<evidence type="ECO:0000256" key="4">
    <source>
        <dbReference type="ARBA" id="ARBA00022827"/>
    </source>
</evidence>
<dbReference type="UniPathway" id="UPA00575"/>
<comment type="subunit">
    <text evidence="6">Homotetramer.</text>
</comment>
<dbReference type="PANTHER" id="PTHR34934:SF1">
    <property type="entry name" value="FLAVIN-DEPENDENT THYMIDYLATE SYNTHASE"/>
    <property type="match status" value="1"/>
</dbReference>
<feature type="binding site" evidence="6">
    <location>
        <position position="207"/>
    </location>
    <ligand>
        <name>dUMP</name>
        <dbReference type="ChEBI" id="CHEBI:246422"/>
        <note>ligand shared between dimeric partners</note>
    </ligand>
</feature>
<comment type="pathway">
    <text evidence="6">Pyrimidine metabolism; dTTP biosynthesis.</text>
</comment>
<dbReference type="PROSITE" id="PS51331">
    <property type="entry name" value="THYX"/>
    <property type="match status" value="1"/>
</dbReference>
<dbReference type="HAMAP" id="MF_01408">
    <property type="entry name" value="ThyX"/>
    <property type="match status" value="1"/>
</dbReference>
<dbReference type="InterPro" id="IPR036098">
    <property type="entry name" value="Thymidylate_synthase_ThyX_sf"/>
</dbReference>
<dbReference type="GO" id="GO:0006231">
    <property type="term" value="P:dTMP biosynthetic process"/>
    <property type="evidence" value="ECO:0007669"/>
    <property type="project" value="UniProtKB-UniRule"/>
</dbReference>
<dbReference type="EC" id="2.1.1.148" evidence="6"/>
<keyword evidence="1 6" id="KW-0489">Methyltransferase</keyword>
<keyword evidence="8" id="KW-1185">Reference proteome</keyword>
<dbReference type="GO" id="GO:0006235">
    <property type="term" value="P:dTTP biosynthetic process"/>
    <property type="evidence" value="ECO:0007669"/>
    <property type="project" value="UniProtKB-UniRule"/>
</dbReference>
<evidence type="ECO:0000256" key="3">
    <source>
        <dbReference type="ARBA" id="ARBA00022727"/>
    </source>
</evidence>
<keyword evidence="2 6" id="KW-0285">Flavoprotein</keyword>
<keyword evidence="6" id="KW-0808">Transferase</keyword>
<dbReference type="GO" id="GO:0070402">
    <property type="term" value="F:NADPH binding"/>
    <property type="evidence" value="ECO:0007669"/>
    <property type="project" value="TreeGrafter"/>
</dbReference>
<dbReference type="PANTHER" id="PTHR34934">
    <property type="entry name" value="FLAVIN-DEPENDENT THYMIDYLATE SYNTHASE"/>
    <property type="match status" value="1"/>
</dbReference>
<feature type="binding site" description="in other chain" evidence="6">
    <location>
        <position position="180"/>
    </location>
    <ligand>
        <name>dUMP</name>
        <dbReference type="ChEBI" id="CHEBI:246422"/>
        <note>ligand shared between dimeric partners</note>
    </ligand>
</feature>
<dbReference type="OrthoDB" id="9780625at2"/>
<keyword evidence="3 6" id="KW-0545">Nucleotide biosynthesis</keyword>
<organism evidence="7 8">
    <name type="scientific">Corynebacterium bovis</name>
    <dbReference type="NCBI Taxonomy" id="36808"/>
    <lineage>
        <taxon>Bacteria</taxon>
        <taxon>Bacillati</taxon>
        <taxon>Actinomycetota</taxon>
        <taxon>Actinomycetes</taxon>
        <taxon>Mycobacteriales</taxon>
        <taxon>Corynebacteriaceae</taxon>
        <taxon>Corynebacterium</taxon>
    </lineage>
</organism>
<dbReference type="AlphaFoldDB" id="A0A3R8QJ42"/>
<reference evidence="7 8" key="1">
    <citation type="submission" date="2018-01" db="EMBL/GenBank/DDBJ databases">
        <title>Twenty Corynebacterium bovis Genomes.</title>
        <authorList>
            <person name="Gulvik C.A."/>
        </authorList>
    </citation>
    <scope>NUCLEOTIDE SEQUENCE [LARGE SCALE GENOMIC DNA]</scope>
    <source>
        <strain evidence="7 8">16-2004</strain>
    </source>
</reference>
<evidence type="ECO:0000313" key="8">
    <source>
        <dbReference type="Proteomes" id="UP000278422"/>
    </source>
</evidence>
<gene>
    <name evidence="6" type="primary">thyX</name>
    <name evidence="7" type="ORF">CXF42_01620</name>
</gene>
<comment type="function">
    <text evidence="6">Catalyzes the reductive methylation of 2'-deoxyuridine-5'-monophosphate (dUMP) to 2'-deoxythymidine-5'-monophosphate (dTMP) while utilizing 5,10-methylenetetrahydrofolate (mTHF) as the methyl donor, and NADPH and FADH(2) as the reductant.</text>
</comment>
<dbReference type="GO" id="GO:0004799">
    <property type="term" value="F:thymidylate synthase activity"/>
    <property type="evidence" value="ECO:0007669"/>
    <property type="project" value="TreeGrafter"/>
</dbReference>
<comment type="similarity">
    <text evidence="6">Belongs to the thymidylate synthase ThyX family.</text>
</comment>
<feature type="binding site" evidence="6">
    <location>
        <position position="202"/>
    </location>
    <ligand>
        <name>FAD</name>
        <dbReference type="ChEBI" id="CHEBI:57692"/>
        <note>ligand shared between neighboring subunits</note>
    </ligand>
</feature>
<feature type="binding site" evidence="6">
    <location>
        <begin position="92"/>
        <end position="95"/>
    </location>
    <ligand>
        <name>dUMP</name>
        <dbReference type="ChEBI" id="CHEBI:246422"/>
        <note>ligand shared between dimeric partners</note>
    </ligand>
</feature>
<evidence type="ECO:0000256" key="2">
    <source>
        <dbReference type="ARBA" id="ARBA00022630"/>
    </source>
</evidence>
<dbReference type="SUPFAM" id="SSF69796">
    <property type="entry name" value="Thymidylate synthase-complementing protein Thy1"/>
    <property type="match status" value="1"/>
</dbReference>
<dbReference type="GO" id="GO:0032259">
    <property type="term" value="P:methylation"/>
    <property type="evidence" value="ECO:0007669"/>
    <property type="project" value="UniProtKB-KW"/>
</dbReference>
<dbReference type="CDD" id="cd20175">
    <property type="entry name" value="ThyX"/>
    <property type="match status" value="1"/>
</dbReference>
<keyword evidence="5 6" id="KW-0521">NADP</keyword>
<sequence>MASAADLDVRLIARTDFTPPSDVDWSTDADGPAALVEFAGRACYETWDKPNPHTATNAAYLRHILDVGHFAVLEHATATVYVRGVSRSCAQEIMRHRHFSFSQLSQRYVHADGTRVVVPAAVAADERLTELFLRAVDVAGEAYAELLEGLDDAPSADGAAGSRTGGNSVLRDKQARQAARAVLPNATETRFVMTGNLRSWRHFIAMRAVEHADPEIREVAVRCLRLLTEMSPEVFGDFSVTTLRDGSAMASSPYVNDI</sequence>
<dbReference type="EMBL" id="PQNQ01000002">
    <property type="protein sequence ID" value="RRQ05496.1"/>
    <property type="molecule type" value="Genomic_DNA"/>
</dbReference>
<accession>A0A3R8QJ42</accession>
<feature type="binding site" evidence="6">
    <location>
        <begin position="95"/>
        <end position="97"/>
    </location>
    <ligand>
        <name>FAD</name>
        <dbReference type="ChEBI" id="CHEBI:57692"/>
        <note>ligand shared between neighboring subunits</note>
    </ligand>
</feature>
<comment type="caution">
    <text evidence="6">Lacks conserved residue(s) required for the propagation of feature annotation.</text>
</comment>
<feature type="active site" description="Involved in ionization of N3 of dUMP, leading to its activation" evidence="6">
    <location>
        <position position="207"/>
    </location>
</feature>
<dbReference type="Gene3D" id="6.10.140.450">
    <property type="match status" value="1"/>
</dbReference>